<evidence type="ECO:0000313" key="16">
    <source>
        <dbReference type="Proteomes" id="UP000541154"/>
    </source>
</evidence>
<evidence type="ECO:0000256" key="10">
    <source>
        <dbReference type="ARBA" id="ARBA00023065"/>
    </source>
</evidence>
<comment type="subcellular location">
    <subcellularLocation>
        <location evidence="1">Cell membrane</location>
        <topology evidence="1">Multi-pass membrane protein</topology>
    </subcellularLocation>
</comment>
<dbReference type="GO" id="GO:0005886">
    <property type="term" value="C:plasma membrane"/>
    <property type="evidence" value="ECO:0007669"/>
    <property type="project" value="UniProtKB-SubCell"/>
</dbReference>
<dbReference type="InterPro" id="IPR051410">
    <property type="entry name" value="Ferric/Cupric_Reductase"/>
</dbReference>
<evidence type="ECO:0000256" key="3">
    <source>
        <dbReference type="ARBA" id="ARBA00012668"/>
    </source>
</evidence>
<keyword evidence="5" id="KW-1003">Cell membrane</keyword>
<feature type="transmembrane region" description="Helical" evidence="13">
    <location>
        <begin position="239"/>
        <end position="257"/>
    </location>
</feature>
<evidence type="ECO:0000313" key="15">
    <source>
        <dbReference type="EMBL" id="KAF5865309.1"/>
    </source>
</evidence>
<evidence type="ECO:0000256" key="8">
    <source>
        <dbReference type="ARBA" id="ARBA00022989"/>
    </source>
</evidence>
<evidence type="ECO:0000259" key="14">
    <source>
        <dbReference type="PROSITE" id="PS51384"/>
    </source>
</evidence>
<dbReference type="InterPro" id="IPR013130">
    <property type="entry name" value="Fe3_Rdtase_TM_dom"/>
</dbReference>
<dbReference type="InterPro" id="IPR017938">
    <property type="entry name" value="Riboflavin_synthase-like_b-brl"/>
</dbReference>
<dbReference type="FunFam" id="3.40.50.80:FF:000061">
    <property type="entry name" value="Metalloreductase transmembrane component, putative"/>
    <property type="match status" value="1"/>
</dbReference>
<dbReference type="InterPro" id="IPR013121">
    <property type="entry name" value="Fe_red_NAD-bd_6"/>
</dbReference>
<organism evidence="15 16">
    <name type="scientific">Petromyces alliaceus</name>
    <name type="common">Aspergillus alliaceus</name>
    <dbReference type="NCBI Taxonomy" id="209559"/>
    <lineage>
        <taxon>Eukaryota</taxon>
        <taxon>Fungi</taxon>
        <taxon>Dikarya</taxon>
        <taxon>Ascomycota</taxon>
        <taxon>Pezizomycotina</taxon>
        <taxon>Eurotiomycetes</taxon>
        <taxon>Eurotiomycetidae</taxon>
        <taxon>Eurotiales</taxon>
        <taxon>Aspergillaceae</taxon>
        <taxon>Aspergillus</taxon>
        <taxon>Aspergillus subgen. Circumdati</taxon>
    </lineage>
</organism>
<dbReference type="InterPro" id="IPR013112">
    <property type="entry name" value="FAD-bd_8"/>
</dbReference>
<keyword evidence="9" id="KW-0560">Oxidoreductase</keyword>
<dbReference type="Pfam" id="PF08022">
    <property type="entry name" value="FAD_binding_8"/>
    <property type="match status" value="1"/>
</dbReference>
<gene>
    <name evidence="15" type="ORF">ETB97_004517</name>
</gene>
<evidence type="ECO:0000256" key="13">
    <source>
        <dbReference type="SAM" id="Phobius"/>
    </source>
</evidence>
<dbReference type="Pfam" id="PF08030">
    <property type="entry name" value="NAD_binding_6"/>
    <property type="match status" value="1"/>
</dbReference>
<keyword evidence="10" id="KW-0406">Ion transport</keyword>
<name>A0A8H6AEH5_PETAA</name>
<dbReference type="SFLD" id="SFLDG01168">
    <property type="entry name" value="Ferric_reductase_subgroup_(FRE"/>
    <property type="match status" value="1"/>
</dbReference>
<dbReference type="PANTHER" id="PTHR32361:SF23">
    <property type="entry name" value="FERRIC-CHELATE REDUCTASE"/>
    <property type="match status" value="1"/>
</dbReference>
<dbReference type="CDD" id="cd06186">
    <property type="entry name" value="NOX_Duox_like_FAD_NADP"/>
    <property type="match status" value="1"/>
</dbReference>
<dbReference type="Gene3D" id="3.40.50.80">
    <property type="entry name" value="Nucleotide-binding domain of ferredoxin-NADP reductase (FNR) module"/>
    <property type="match status" value="1"/>
</dbReference>
<keyword evidence="8 13" id="KW-1133">Transmembrane helix</keyword>
<keyword evidence="7" id="KW-0249">Electron transport</keyword>
<evidence type="ECO:0000256" key="12">
    <source>
        <dbReference type="ARBA" id="ARBA00048483"/>
    </source>
</evidence>
<dbReference type="Pfam" id="PF01794">
    <property type="entry name" value="Ferric_reduct"/>
    <property type="match status" value="1"/>
</dbReference>
<dbReference type="AlphaFoldDB" id="A0A8H6AEH5"/>
<feature type="domain" description="FAD-binding FR-type" evidence="14">
    <location>
        <begin position="361"/>
        <end position="475"/>
    </location>
</feature>
<feature type="transmembrane region" description="Helical" evidence="13">
    <location>
        <begin position="201"/>
        <end position="227"/>
    </location>
</feature>
<dbReference type="GO" id="GO:0006826">
    <property type="term" value="P:iron ion transport"/>
    <property type="evidence" value="ECO:0007669"/>
    <property type="project" value="UniProtKB-ARBA"/>
</dbReference>
<feature type="transmembrane region" description="Helical" evidence="13">
    <location>
        <begin position="338"/>
        <end position="355"/>
    </location>
</feature>
<evidence type="ECO:0000256" key="5">
    <source>
        <dbReference type="ARBA" id="ARBA00022475"/>
    </source>
</evidence>
<evidence type="ECO:0000256" key="4">
    <source>
        <dbReference type="ARBA" id="ARBA00022448"/>
    </source>
</evidence>
<evidence type="ECO:0000256" key="9">
    <source>
        <dbReference type="ARBA" id="ARBA00023002"/>
    </source>
</evidence>
<dbReference type="PROSITE" id="PS51384">
    <property type="entry name" value="FAD_FR"/>
    <property type="match status" value="1"/>
</dbReference>
<dbReference type="Proteomes" id="UP000541154">
    <property type="component" value="Unassembled WGS sequence"/>
</dbReference>
<dbReference type="InterPro" id="IPR039261">
    <property type="entry name" value="FNR_nucleotide-bd"/>
</dbReference>
<evidence type="ECO:0000256" key="2">
    <source>
        <dbReference type="ARBA" id="ARBA00006278"/>
    </source>
</evidence>
<comment type="catalytic activity">
    <reaction evidence="12">
        <text>2 a Fe(II)-siderophore + NADP(+) + H(+) = 2 a Fe(III)-siderophore + NADPH</text>
        <dbReference type="Rhea" id="RHEA:28795"/>
        <dbReference type="Rhea" id="RHEA-COMP:11342"/>
        <dbReference type="Rhea" id="RHEA-COMP:11344"/>
        <dbReference type="ChEBI" id="CHEBI:15378"/>
        <dbReference type="ChEBI" id="CHEBI:29033"/>
        <dbReference type="ChEBI" id="CHEBI:29034"/>
        <dbReference type="ChEBI" id="CHEBI:57783"/>
        <dbReference type="ChEBI" id="CHEBI:58349"/>
        <dbReference type="EC" id="1.16.1.9"/>
    </reaction>
</comment>
<comment type="caution">
    <text evidence="15">The sequence shown here is derived from an EMBL/GenBank/DDBJ whole genome shotgun (WGS) entry which is preliminary data.</text>
</comment>
<keyword evidence="4" id="KW-0813">Transport</keyword>
<keyword evidence="11 13" id="KW-0472">Membrane</keyword>
<feature type="transmembrane region" description="Helical" evidence="13">
    <location>
        <begin position="277"/>
        <end position="296"/>
    </location>
</feature>
<feature type="transmembrane region" description="Helical" evidence="13">
    <location>
        <begin position="46"/>
        <end position="66"/>
    </location>
</feature>
<dbReference type="GO" id="GO:0052851">
    <property type="term" value="F:ferric-chelate reductase (NADPH) activity"/>
    <property type="evidence" value="ECO:0007669"/>
    <property type="project" value="UniProtKB-EC"/>
</dbReference>
<evidence type="ECO:0000256" key="6">
    <source>
        <dbReference type="ARBA" id="ARBA00022692"/>
    </source>
</evidence>
<feature type="transmembrane region" description="Helical" evidence="13">
    <location>
        <begin position="308"/>
        <end position="326"/>
    </location>
</feature>
<keyword evidence="6 13" id="KW-0812">Transmembrane</keyword>
<evidence type="ECO:0000256" key="1">
    <source>
        <dbReference type="ARBA" id="ARBA00004651"/>
    </source>
</evidence>
<dbReference type="GO" id="GO:0006879">
    <property type="term" value="P:intracellular iron ion homeostasis"/>
    <property type="evidence" value="ECO:0007669"/>
    <property type="project" value="TreeGrafter"/>
</dbReference>
<dbReference type="SUPFAM" id="SSF52343">
    <property type="entry name" value="Ferredoxin reductase-like, C-terminal NADP-linked domain"/>
    <property type="match status" value="1"/>
</dbReference>
<sequence>MLPEWHSVASLVKRIYMPIVASTTPAEIAEMQQDAWSQAGKYGHGWVYFSVVLLAISTIVRFYHFWGDKIRIALYKEDAVATSPYITSPQDEYELPSAATDSSTAHFFPARGPLPSIGTTKQQSSISTIAPLNNTIAFVRWIFYRPIPVLRLGKLCIRFPSLGATSIIFVALVFVILYSFVPQPLYYSSISVGSPPLAIRAGMISVAMIPWIIALSTRANFISLLTGVSHERLNVLHRWAGYLCLLLSLIHMVPFYATPIWESKNFMYYQKYFPQNIYIYGTGWAALAPLIVLCLHSLPVLRAWMYELFKLVHLPLSVLFLAMVFWHTKNFLASWDYLWATVAIWVLSYAVRLFYVNWSNPLRLSFLIGEECAVTFLPQNAIKVTVATQMKWKPGQFVYLRMPGISIFERHPFTISSLCSGDFPSEYGEHYRDLSLVFRPFGGFTRKVFLKAFEYGPYKTWTAFLEGPYGGMKRDMAAFEDVVFFAGGSGITATASHLLDLIKKMRDRRAVTKSVRVIWAFRNPETIEWFREELRICRDFAPPNTVHCHFYLTGVDQHNQDQLVQNQFYQEMLKEKMNDTIQGMDKRNSAFIREEAAGDPEFEKELRRENEDAITALPQAAYILPRINTSRHFNNAVDPNYQTSPQSVAQKSPADSALDLGSSRLSMAFPKLATRVTSVPLQRRNGWRLDYARPDIPQVLKDYSRAFGRRACVFVCGPPSMRLEVSNTVAQLQQQVLTDSSKDEIFLHAENYNV</sequence>
<evidence type="ECO:0000256" key="11">
    <source>
        <dbReference type="ARBA" id="ARBA00023136"/>
    </source>
</evidence>
<keyword evidence="16" id="KW-1185">Reference proteome</keyword>
<comment type="similarity">
    <text evidence="2">Belongs to the ferric reductase (FRE) family.</text>
</comment>
<feature type="transmembrane region" description="Helical" evidence="13">
    <location>
        <begin position="161"/>
        <end position="181"/>
    </location>
</feature>
<dbReference type="SFLD" id="SFLDS00052">
    <property type="entry name" value="Ferric_Reductase_Domain"/>
    <property type="match status" value="1"/>
</dbReference>
<evidence type="ECO:0000256" key="7">
    <source>
        <dbReference type="ARBA" id="ARBA00022982"/>
    </source>
</evidence>
<dbReference type="InterPro" id="IPR017927">
    <property type="entry name" value="FAD-bd_FR_type"/>
</dbReference>
<reference evidence="15 16" key="1">
    <citation type="submission" date="2019-04" db="EMBL/GenBank/DDBJ databases">
        <title>Aspergillus burnettii sp. nov., novel species from soil in southeast Queensland.</title>
        <authorList>
            <person name="Gilchrist C.L.M."/>
            <person name="Pitt J.I."/>
            <person name="Lange L."/>
            <person name="Lacey H.J."/>
            <person name="Vuong D."/>
            <person name="Midgley D.J."/>
            <person name="Greenfield P."/>
            <person name="Bradbury M."/>
            <person name="Lacey E."/>
            <person name="Busk P.K."/>
            <person name="Pilgaard B."/>
            <person name="Chooi Y.H."/>
            <person name="Piggott A.M."/>
        </authorList>
    </citation>
    <scope>NUCLEOTIDE SEQUENCE [LARGE SCALE GENOMIC DNA]</scope>
    <source>
        <strain evidence="15 16">FRR 5400</strain>
    </source>
</reference>
<dbReference type="EC" id="1.16.1.9" evidence="3"/>
<dbReference type="SUPFAM" id="SSF63380">
    <property type="entry name" value="Riboflavin synthase domain-like"/>
    <property type="match status" value="1"/>
</dbReference>
<dbReference type="PANTHER" id="PTHR32361">
    <property type="entry name" value="FERRIC/CUPRIC REDUCTASE TRANSMEMBRANE COMPONENT"/>
    <property type="match status" value="1"/>
</dbReference>
<accession>A0A8H6AEH5</accession>
<proteinExistence type="inferred from homology"/>
<protein>
    <recommendedName>
        <fullName evidence="3">ferric-chelate reductase (NADPH)</fullName>
        <ecNumber evidence="3">1.16.1.9</ecNumber>
    </recommendedName>
</protein>
<dbReference type="EMBL" id="SPNV01000021">
    <property type="protein sequence ID" value="KAF5865309.1"/>
    <property type="molecule type" value="Genomic_DNA"/>
</dbReference>
<dbReference type="GO" id="GO:0015677">
    <property type="term" value="P:copper ion import"/>
    <property type="evidence" value="ECO:0007669"/>
    <property type="project" value="TreeGrafter"/>
</dbReference>